<dbReference type="AlphaFoldDB" id="E4XC76"/>
<organism evidence="2">
    <name type="scientific">Oikopleura dioica</name>
    <name type="common">Tunicate</name>
    <dbReference type="NCBI Taxonomy" id="34765"/>
    <lineage>
        <taxon>Eukaryota</taxon>
        <taxon>Metazoa</taxon>
        <taxon>Chordata</taxon>
        <taxon>Tunicata</taxon>
        <taxon>Appendicularia</taxon>
        <taxon>Copelata</taxon>
        <taxon>Oikopleuridae</taxon>
        <taxon>Oikopleura</taxon>
    </lineage>
</organism>
<dbReference type="OrthoDB" id="10399669at2759"/>
<keyword evidence="3" id="KW-1185">Reference proteome</keyword>
<dbReference type="EMBL" id="FN653035">
    <property type="protein sequence ID" value="CBY09201.1"/>
    <property type="molecule type" value="Genomic_DNA"/>
</dbReference>
<gene>
    <name evidence="2" type="ORF">GSOID_T00007730001</name>
</gene>
<proteinExistence type="predicted"/>
<protein>
    <submittedName>
        <fullName evidence="2">Uncharacterized protein</fullName>
    </submittedName>
</protein>
<accession>E4XC76</accession>
<dbReference type="InParanoid" id="E4XC76"/>
<keyword evidence="1" id="KW-1133">Transmembrane helix</keyword>
<feature type="transmembrane region" description="Helical" evidence="1">
    <location>
        <begin position="256"/>
        <end position="277"/>
    </location>
</feature>
<evidence type="ECO:0000313" key="3">
    <source>
        <dbReference type="Proteomes" id="UP000001307"/>
    </source>
</evidence>
<dbReference type="Proteomes" id="UP000001307">
    <property type="component" value="Unassembled WGS sequence"/>
</dbReference>
<keyword evidence="1" id="KW-0812">Transmembrane</keyword>
<name>E4XC76_OIKDI</name>
<keyword evidence="1" id="KW-0472">Membrane</keyword>
<sequence length="292" mass="34553">MEDEKRKEYSYQKCEELHGLAIYFEKQGKNDDALYVCKQILLEPAAYEQPEKELIVFVFQMCDFLCKSLGDEPQRRYFKRCENEYYKQILLARSDYNRAECDKIRKKTEDCKILARICEEENPELAILYLLNHREGNTEEEKKTFEEQLQRLMAKSGANKYKENFRQHSNSENLANIEKSKSDGIATRAPKILKRPGLKKRSPRTVAFKEPEITYSQEKFRRRMIKLILICSWTIFVFFAMYAFRSKLEENGTLYMLNKIRAIVIALGTLVIMNIKLPSSTEVIPQRKEKTF</sequence>
<evidence type="ECO:0000256" key="1">
    <source>
        <dbReference type="SAM" id="Phobius"/>
    </source>
</evidence>
<evidence type="ECO:0000313" key="2">
    <source>
        <dbReference type="EMBL" id="CBY09201.1"/>
    </source>
</evidence>
<feature type="transmembrane region" description="Helical" evidence="1">
    <location>
        <begin position="224"/>
        <end position="244"/>
    </location>
</feature>
<reference evidence="2" key="1">
    <citation type="journal article" date="2010" name="Science">
        <title>Plasticity of animal genome architecture unmasked by rapid evolution of a pelagic tunicate.</title>
        <authorList>
            <person name="Denoeud F."/>
            <person name="Henriet S."/>
            <person name="Mungpakdee S."/>
            <person name="Aury J.M."/>
            <person name="Da Silva C."/>
            <person name="Brinkmann H."/>
            <person name="Mikhaleva J."/>
            <person name="Olsen L.C."/>
            <person name="Jubin C."/>
            <person name="Canestro C."/>
            <person name="Bouquet J.M."/>
            <person name="Danks G."/>
            <person name="Poulain J."/>
            <person name="Campsteijn C."/>
            <person name="Adamski M."/>
            <person name="Cross I."/>
            <person name="Yadetie F."/>
            <person name="Muffato M."/>
            <person name="Louis A."/>
            <person name="Butcher S."/>
            <person name="Tsagkogeorga G."/>
            <person name="Konrad A."/>
            <person name="Singh S."/>
            <person name="Jensen M.F."/>
            <person name="Cong E.H."/>
            <person name="Eikeseth-Otteraa H."/>
            <person name="Noel B."/>
            <person name="Anthouard V."/>
            <person name="Porcel B.M."/>
            <person name="Kachouri-Lafond R."/>
            <person name="Nishino A."/>
            <person name="Ugolini M."/>
            <person name="Chourrout P."/>
            <person name="Nishida H."/>
            <person name="Aasland R."/>
            <person name="Huzurbazar S."/>
            <person name="Westhof E."/>
            <person name="Delsuc F."/>
            <person name="Lehrach H."/>
            <person name="Reinhardt R."/>
            <person name="Weissenbach J."/>
            <person name="Roy S.W."/>
            <person name="Artiguenave F."/>
            <person name="Postlethwait J.H."/>
            <person name="Manak J.R."/>
            <person name="Thompson E.M."/>
            <person name="Jaillon O."/>
            <person name="Du Pasquier L."/>
            <person name="Boudinot P."/>
            <person name="Liberles D.A."/>
            <person name="Volff J.N."/>
            <person name="Philippe H."/>
            <person name="Lenhard B."/>
            <person name="Roest Crollius H."/>
            <person name="Wincker P."/>
            <person name="Chourrout D."/>
        </authorList>
    </citation>
    <scope>NUCLEOTIDE SEQUENCE [LARGE SCALE GENOMIC DNA]</scope>
</reference>